<dbReference type="AlphaFoldDB" id="A0A1M7XX61"/>
<dbReference type="Gene3D" id="3.30.565.10">
    <property type="entry name" value="Histidine kinase-like ATPase, C-terminal domain"/>
    <property type="match status" value="1"/>
</dbReference>
<name>A0A1M7XX61_9BACT</name>
<dbReference type="SMART" id="SM00448">
    <property type="entry name" value="REC"/>
    <property type="match status" value="1"/>
</dbReference>
<reference evidence="7 8" key="1">
    <citation type="submission" date="2016-12" db="EMBL/GenBank/DDBJ databases">
        <authorList>
            <person name="Song W.-J."/>
            <person name="Kurnit D.M."/>
        </authorList>
    </citation>
    <scope>NUCLEOTIDE SEQUENCE [LARGE SCALE GENOMIC DNA]</scope>
    <source>
        <strain evidence="7 8">DSM 18488</strain>
    </source>
</reference>
<dbReference type="CDD" id="cd00156">
    <property type="entry name" value="REC"/>
    <property type="match status" value="1"/>
</dbReference>
<dbReference type="PRINTS" id="PR00344">
    <property type="entry name" value="BCTRLSENSOR"/>
</dbReference>
<keyword evidence="7" id="KW-0418">Kinase</keyword>
<proteinExistence type="predicted"/>
<evidence type="ECO:0000259" key="5">
    <source>
        <dbReference type="PROSITE" id="PS50109"/>
    </source>
</evidence>
<dbReference type="OrthoDB" id="9815750at2"/>
<evidence type="ECO:0000259" key="6">
    <source>
        <dbReference type="PROSITE" id="PS50110"/>
    </source>
</evidence>
<feature type="domain" description="Response regulatory" evidence="6">
    <location>
        <begin position="277"/>
        <end position="390"/>
    </location>
</feature>
<protein>
    <recommendedName>
        <fullName evidence="2">histidine kinase</fullName>
        <ecNumber evidence="2">2.7.13.3</ecNumber>
    </recommendedName>
</protein>
<comment type="catalytic activity">
    <reaction evidence="1">
        <text>ATP + protein L-histidine = ADP + protein N-phospho-L-histidine.</text>
        <dbReference type="EC" id="2.7.13.3"/>
    </reaction>
</comment>
<dbReference type="PROSITE" id="PS50110">
    <property type="entry name" value="RESPONSE_REGULATORY"/>
    <property type="match status" value="1"/>
</dbReference>
<dbReference type="EMBL" id="FRFE01000002">
    <property type="protein sequence ID" value="SHO43477.1"/>
    <property type="molecule type" value="Genomic_DNA"/>
</dbReference>
<dbReference type="Proteomes" id="UP000184603">
    <property type="component" value="Unassembled WGS sequence"/>
</dbReference>
<dbReference type="InterPro" id="IPR036890">
    <property type="entry name" value="HATPase_C_sf"/>
</dbReference>
<dbReference type="SUPFAM" id="SSF52172">
    <property type="entry name" value="CheY-like"/>
    <property type="match status" value="1"/>
</dbReference>
<dbReference type="Gene3D" id="3.40.50.2300">
    <property type="match status" value="1"/>
</dbReference>
<dbReference type="InterPro" id="IPR001789">
    <property type="entry name" value="Sig_transdc_resp-reg_receiver"/>
</dbReference>
<gene>
    <name evidence="7" type="ORF">SAMN02745220_00389</name>
</gene>
<dbReference type="Pfam" id="PF02518">
    <property type="entry name" value="HATPase_c"/>
    <property type="match status" value="1"/>
</dbReference>
<sequence length="390" mass="43420">MKKDNELQNGGAELARRDGALLEYKYFRSLCLMTRGVTHDYNNIFTGLSGQLSLIAQEAGFGSIGEHRIQLVSDLLTRGVDRTAILYEFSRYTFTEKADHSVDRILEFAVEALNTLSRSHQFVVEKRGELPRLHCRMKDIVMMLFYLGENGLEAMPDGGVVTLMAKREQRFDDALVLSVRNKGKGVSSIVADSLFEPFVTTKNAQSGLSGLGLYAARTIAREHGGTLLYSDGNNGETIFAARFPLPRQTVIQDKQAGGEVHFTAAPIKKEFGRKREIFFVVEDDEAMRDLIVSSLQRRGHVVFSAETCGEAIEDFELVHEAVTVLLIDVGLTDSDGFECLEKLAKISTQAKVIFMSGEDIGEQDYLKRNAAFLKKPFTAKDIERVVTQGE</sequence>
<dbReference type="SMART" id="SM00387">
    <property type="entry name" value="HATPase_c"/>
    <property type="match status" value="1"/>
</dbReference>
<keyword evidence="8" id="KW-1185">Reference proteome</keyword>
<dbReference type="EC" id="2.7.13.3" evidence="2"/>
<keyword evidence="3 4" id="KW-0597">Phosphoprotein</keyword>
<evidence type="ECO:0000313" key="8">
    <source>
        <dbReference type="Proteomes" id="UP000184603"/>
    </source>
</evidence>
<evidence type="ECO:0000256" key="4">
    <source>
        <dbReference type="PROSITE-ProRule" id="PRU00169"/>
    </source>
</evidence>
<evidence type="ECO:0000256" key="2">
    <source>
        <dbReference type="ARBA" id="ARBA00012438"/>
    </source>
</evidence>
<dbReference type="InterPro" id="IPR004358">
    <property type="entry name" value="Sig_transdc_His_kin-like_C"/>
</dbReference>
<dbReference type="Pfam" id="PF00072">
    <property type="entry name" value="Response_reg"/>
    <property type="match status" value="1"/>
</dbReference>
<dbReference type="RefSeq" id="WP_073611770.1">
    <property type="nucleotide sequence ID" value="NZ_FRFE01000002.1"/>
</dbReference>
<dbReference type="InterPro" id="IPR003594">
    <property type="entry name" value="HATPase_dom"/>
</dbReference>
<organism evidence="7 8">
    <name type="scientific">Desulfopila aestuarii DSM 18488</name>
    <dbReference type="NCBI Taxonomy" id="1121416"/>
    <lineage>
        <taxon>Bacteria</taxon>
        <taxon>Pseudomonadati</taxon>
        <taxon>Thermodesulfobacteriota</taxon>
        <taxon>Desulfobulbia</taxon>
        <taxon>Desulfobulbales</taxon>
        <taxon>Desulfocapsaceae</taxon>
        <taxon>Desulfopila</taxon>
    </lineage>
</organism>
<feature type="domain" description="Histidine kinase" evidence="5">
    <location>
        <begin position="36"/>
        <end position="247"/>
    </location>
</feature>
<dbReference type="InterPro" id="IPR011006">
    <property type="entry name" value="CheY-like_superfamily"/>
</dbReference>
<dbReference type="PANTHER" id="PTHR43547">
    <property type="entry name" value="TWO-COMPONENT HISTIDINE KINASE"/>
    <property type="match status" value="1"/>
</dbReference>
<evidence type="ECO:0000256" key="1">
    <source>
        <dbReference type="ARBA" id="ARBA00000085"/>
    </source>
</evidence>
<dbReference type="PROSITE" id="PS50109">
    <property type="entry name" value="HIS_KIN"/>
    <property type="match status" value="1"/>
</dbReference>
<evidence type="ECO:0000256" key="3">
    <source>
        <dbReference type="ARBA" id="ARBA00022553"/>
    </source>
</evidence>
<dbReference type="PANTHER" id="PTHR43547:SF2">
    <property type="entry name" value="HYBRID SIGNAL TRANSDUCTION HISTIDINE KINASE C"/>
    <property type="match status" value="1"/>
</dbReference>
<evidence type="ECO:0000313" key="7">
    <source>
        <dbReference type="EMBL" id="SHO43477.1"/>
    </source>
</evidence>
<keyword evidence="7" id="KW-0808">Transferase</keyword>
<dbReference type="STRING" id="1121416.SAMN02745220_00389"/>
<accession>A0A1M7XX61</accession>
<feature type="modified residue" description="4-aspartylphosphate" evidence="4">
    <location>
        <position position="328"/>
    </location>
</feature>
<dbReference type="GO" id="GO:0000155">
    <property type="term" value="F:phosphorelay sensor kinase activity"/>
    <property type="evidence" value="ECO:0007669"/>
    <property type="project" value="TreeGrafter"/>
</dbReference>
<dbReference type="InterPro" id="IPR005467">
    <property type="entry name" value="His_kinase_dom"/>
</dbReference>
<dbReference type="SUPFAM" id="SSF55874">
    <property type="entry name" value="ATPase domain of HSP90 chaperone/DNA topoisomerase II/histidine kinase"/>
    <property type="match status" value="1"/>
</dbReference>